<protein>
    <recommendedName>
        <fullName evidence="2">Rhodanese domain-containing protein</fullName>
    </recommendedName>
</protein>
<evidence type="ECO:0000256" key="1">
    <source>
        <dbReference type="SAM" id="MobiDB-lite"/>
    </source>
</evidence>
<feature type="domain" description="Rhodanese" evidence="2">
    <location>
        <begin position="334"/>
        <end position="447"/>
    </location>
</feature>
<evidence type="ECO:0000313" key="3">
    <source>
        <dbReference type="EMBL" id="KAG6425897.1"/>
    </source>
</evidence>
<dbReference type="Proteomes" id="UP000298416">
    <property type="component" value="Unassembled WGS sequence"/>
</dbReference>
<feature type="compositionally biased region" description="Basic and acidic residues" evidence="1">
    <location>
        <begin position="571"/>
        <end position="592"/>
    </location>
</feature>
<reference evidence="3" key="2">
    <citation type="submission" date="2020-08" db="EMBL/GenBank/DDBJ databases">
        <title>Plant Genome Project.</title>
        <authorList>
            <person name="Zhang R.-G."/>
        </authorList>
    </citation>
    <scope>NUCLEOTIDE SEQUENCE</scope>
    <source>
        <strain evidence="3">Huo1</strain>
        <tissue evidence="3">Leaf</tissue>
    </source>
</reference>
<feature type="compositionally biased region" description="Polar residues" evidence="1">
    <location>
        <begin position="555"/>
        <end position="566"/>
    </location>
</feature>
<dbReference type="InterPro" id="IPR001763">
    <property type="entry name" value="Rhodanese-like_dom"/>
</dbReference>
<dbReference type="PANTHER" id="PTHR34209:SF3">
    <property type="entry name" value="RHODANESE_CELL CYCLE CONTROL PHOSPHATASE SUPERFAMILY PROTEIN"/>
    <property type="match status" value="1"/>
</dbReference>
<comment type="caution">
    <text evidence="3">The sequence shown here is derived from an EMBL/GenBank/DDBJ whole genome shotgun (WGS) entry which is preliminary data.</text>
</comment>
<proteinExistence type="predicted"/>
<dbReference type="InterPro" id="IPR044690">
    <property type="entry name" value="CAS_plant"/>
</dbReference>
<evidence type="ECO:0000313" key="4">
    <source>
        <dbReference type="Proteomes" id="UP000298416"/>
    </source>
</evidence>
<dbReference type="SUPFAM" id="SSF52821">
    <property type="entry name" value="Rhodanese/Cell cycle control phosphatase"/>
    <property type="match status" value="1"/>
</dbReference>
<evidence type="ECO:0000259" key="2">
    <source>
        <dbReference type="PROSITE" id="PS50206"/>
    </source>
</evidence>
<dbReference type="EMBL" id="PNBA02000004">
    <property type="protein sequence ID" value="KAG6425897.1"/>
    <property type="molecule type" value="Genomic_DNA"/>
</dbReference>
<dbReference type="GO" id="GO:0071277">
    <property type="term" value="P:cellular response to calcium ion"/>
    <property type="evidence" value="ECO:0007669"/>
    <property type="project" value="InterPro"/>
</dbReference>
<dbReference type="Gene3D" id="3.40.250.10">
    <property type="entry name" value="Rhodanese-like domain"/>
    <property type="match status" value="1"/>
</dbReference>
<sequence>MLPLSPTKICVCEGLKSFSPHGMRFDSNCFSLDLASSNSCLYLNNVGNSKLFLSASRSLHRSGLQNLRQCGLSSYRVRVKDGAHCLGSDNITFVDDQQVDFLMNTVDNAEALPVESVVQPSHLLSHSFDMDEDSLSYLEAKLSDIVSILRESAADASKIGESVLKNTNRAVSDSIDEIILFVKKSAGSQSPGGMLSGLSSELKEASGRAGPFALDVLRGTIVVGEDSLIRGGKAVAYAYSFVKGYLPPQVREAFGVSEERVEKVLYPVGTALHQVYMSVEGFEESLGLDPNDPLVPFVLFLGLSVTLWASYRIVKYSGYAGDMSPKSALELVQGNENAVLVDIRPENFKERDGVPDLRRAARFRYASVTLPEVDRSMKKLLKGGRDIEYTLLAAVIRNLNIVDERSKVLVMDADGTFSKGVARSLRKLGTKASGFRAWVKNGLRIKMAKPETAFTILNEEAEAILEEIKPTPLKTIGYGVGFAAAIYSIVEWETTLQFIGVIGLGQSLIRRVASYENVEDLKQDVRLLLTPVRLGGRAISWAAGKEGSNGDGLPTSPSSSDIQSRVLQAAAKHESVQSDDKEGAEASADTER</sequence>
<dbReference type="PROSITE" id="PS50206">
    <property type="entry name" value="RHODANESE_3"/>
    <property type="match status" value="1"/>
</dbReference>
<dbReference type="GO" id="GO:0090333">
    <property type="term" value="P:regulation of stomatal closure"/>
    <property type="evidence" value="ECO:0007669"/>
    <property type="project" value="InterPro"/>
</dbReference>
<dbReference type="AlphaFoldDB" id="A0A8X9A161"/>
<organism evidence="3">
    <name type="scientific">Salvia splendens</name>
    <name type="common">Scarlet sage</name>
    <dbReference type="NCBI Taxonomy" id="180675"/>
    <lineage>
        <taxon>Eukaryota</taxon>
        <taxon>Viridiplantae</taxon>
        <taxon>Streptophyta</taxon>
        <taxon>Embryophyta</taxon>
        <taxon>Tracheophyta</taxon>
        <taxon>Spermatophyta</taxon>
        <taxon>Magnoliopsida</taxon>
        <taxon>eudicotyledons</taxon>
        <taxon>Gunneridae</taxon>
        <taxon>Pentapetalae</taxon>
        <taxon>asterids</taxon>
        <taxon>lamiids</taxon>
        <taxon>Lamiales</taxon>
        <taxon>Lamiaceae</taxon>
        <taxon>Nepetoideae</taxon>
        <taxon>Mentheae</taxon>
        <taxon>Salviinae</taxon>
        <taxon>Salvia</taxon>
        <taxon>Salvia subgen. Calosphace</taxon>
        <taxon>core Calosphace</taxon>
    </lineage>
</organism>
<dbReference type="PANTHER" id="PTHR34209">
    <property type="entry name" value="RHODANESE/CELL CYCLE CONTROL PHOSPHATASE SUPERFAMILY PROTEIN"/>
    <property type="match status" value="1"/>
</dbReference>
<accession>A0A8X9A161</accession>
<name>A0A8X9A161_SALSN</name>
<keyword evidence="4" id="KW-1185">Reference proteome</keyword>
<dbReference type="InterPro" id="IPR036873">
    <property type="entry name" value="Rhodanese-like_dom_sf"/>
</dbReference>
<feature type="region of interest" description="Disordered" evidence="1">
    <location>
        <begin position="545"/>
        <end position="592"/>
    </location>
</feature>
<gene>
    <name evidence="3" type="ORF">SASPL_110105</name>
</gene>
<dbReference type="GO" id="GO:0009704">
    <property type="term" value="P:de-etiolation"/>
    <property type="evidence" value="ECO:0007669"/>
    <property type="project" value="InterPro"/>
</dbReference>
<reference evidence="3" key="1">
    <citation type="submission" date="2018-01" db="EMBL/GenBank/DDBJ databases">
        <authorList>
            <person name="Mao J.F."/>
        </authorList>
    </citation>
    <scope>NUCLEOTIDE SEQUENCE</scope>
    <source>
        <strain evidence="3">Huo1</strain>
        <tissue evidence="3">Leaf</tissue>
    </source>
</reference>